<sequence length="32" mass="3574">VIEIPSHFWLDQPDTPFPDLSLALKEPNGLIA</sequence>
<proteinExistence type="predicted"/>
<accession>A0A382J5L9</accession>
<dbReference type="EMBL" id="UINC01071645">
    <property type="protein sequence ID" value="SVC06712.1"/>
    <property type="molecule type" value="Genomic_DNA"/>
</dbReference>
<dbReference type="AlphaFoldDB" id="A0A382J5L9"/>
<evidence type="ECO:0000313" key="1">
    <source>
        <dbReference type="EMBL" id="SVC06712.1"/>
    </source>
</evidence>
<organism evidence="1">
    <name type="scientific">marine metagenome</name>
    <dbReference type="NCBI Taxonomy" id="408172"/>
    <lineage>
        <taxon>unclassified sequences</taxon>
        <taxon>metagenomes</taxon>
        <taxon>ecological metagenomes</taxon>
    </lineage>
</organism>
<reference evidence="1" key="1">
    <citation type="submission" date="2018-05" db="EMBL/GenBank/DDBJ databases">
        <authorList>
            <person name="Lanie J.A."/>
            <person name="Ng W.-L."/>
            <person name="Kazmierczak K.M."/>
            <person name="Andrzejewski T.M."/>
            <person name="Davidsen T.M."/>
            <person name="Wayne K.J."/>
            <person name="Tettelin H."/>
            <person name="Glass J.I."/>
            <person name="Rusch D."/>
            <person name="Podicherti R."/>
            <person name="Tsui H.-C.T."/>
            <person name="Winkler M.E."/>
        </authorList>
    </citation>
    <scope>NUCLEOTIDE SEQUENCE</scope>
</reference>
<feature type="non-terminal residue" evidence="1">
    <location>
        <position position="1"/>
    </location>
</feature>
<feature type="non-terminal residue" evidence="1">
    <location>
        <position position="32"/>
    </location>
</feature>
<gene>
    <name evidence="1" type="ORF">METZ01_LOCUS259566</name>
</gene>
<protein>
    <submittedName>
        <fullName evidence="1">Uncharacterized protein</fullName>
    </submittedName>
</protein>
<name>A0A382J5L9_9ZZZZ</name>